<evidence type="ECO:0000313" key="2">
    <source>
        <dbReference type="Proteomes" id="UP000320648"/>
    </source>
</evidence>
<comment type="caution">
    <text evidence="1">The sequence shown here is derived from an EMBL/GenBank/DDBJ whole genome shotgun (WGS) entry which is preliminary data.</text>
</comment>
<sequence>MKRNREEYNARWSTFTEFLSKFALLWKVKHKAKICVALIEDNGDLYVGGNVSVSPATLRKMAGELQNKADQLSEYAGYSNQSTENGDREKL</sequence>
<dbReference type="AlphaFoldDB" id="A0A558IPI8"/>
<dbReference type="Proteomes" id="UP000320648">
    <property type="component" value="Unassembled WGS sequence"/>
</dbReference>
<proteinExistence type="predicted"/>
<gene>
    <name evidence="1" type="ORF">FQN05_07455</name>
</gene>
<protein>
    <submittedName>
        <fullName evidence="1">Uncharacterized protein</fullName>
    </submittedName>
</protein>
<organism evidence="1 2">
    <name type="scientific">Corynebacterium aurimucosum</name>
    <dbReference type="NCBI Taxonomy" id="169292"/>
    <lineage>
        <taxon>Bacteria</taxon>
        <taxon>Bacillati</taxon>
        <taxon>Actinomycetota</taxon>
        <taxon>Actinomycetes</taxon>
        <taxon>Mycobacteriales</taxon>
        <taxon>Corynebacteriaceae</taxon>
        <taxon>Corynebacterium</taxon>
    </lineage>
</organism>
<evidence type="ECO:0000313" key="1">
    <source>
        <dbReference type="EMBL" id="TVU83315.1"/>
    </source>
</evidence>
<accession>A0A558IPI8</accession>
<dbReference type="RefSeq" id="WP_158381668.1">
    <property type="nucleotide sequence ID" value="NZ_VMTX01000009.1"/>
</dbReference>
<name>A0A558IPI8_9CORY</name>
<dbReference type="EMBL" id="VMTX01000009">
    <property type="protein sequence ID" value="TVU83315.1"/>
    <property type="molecule type" value="Genomic_DNA"/>
</dbReference>
<reference evidence="1 2" key="1">
    <citation type="submission" date="2019-07" db="EMBL/GenBank/DDBJ databases">
        <title>Draft genome of C. aurimucosum strain 15-4290.</title>
        <authorList>
            <person name="Pacheco L.G.C."/>
            <person name="Aguiar E.R.G.R."/>
            <person name="Navas J."/>
            <person name="Santos C.S."/>
            <person name="Rocha D.J.P.G."/>
        </authorList>
    </citation>
    <scope>NUCLEOTIDE SEQUENCE [LARGE SCALE GENOMIC DNA]</scope>
    <source>
        <strain evidence="1 2">15-4290</strain>
    </source>
</reference>